<dbReference type="AlphaFoldDB" id="A0A4S4EKL5"/>
<name>A0A4S4EKL5_CAMSN</name>
<organism evidence="2 3">
    <name type="scientific">Camellia sinensis var. sinensis</name>
    <name type="common">China tea</name>
    <dbReference type="NCBI Taxonomy" id="542762"/>
    <lineage>
        <taxon>Eukaryota</taxon>
        <taxon>Viridiplantae</taxon>
        <taxon>Streptophyta</taxon>
        <taxon>Embryophyta</taxon>
        <taxon>Tracheophyta</taxon>
        <taxon>Spermatophyta</taxon>
        <taxon>Magnoliopsida</taxon>
        <taxon>eudicotyledons</taxon>
        <taxon>Gunneridae</taxon>
        <taxon>Pentapetalae</taxon>
        <taxon>asterids</taxon>
        <taxon>Ericales</taxon>
        <taxon>Theaceae</taxon>
        <taxon>Camellia</taxon>
    </lineage>
</organism>
<feature type="transmembrane region" description="Helical" evidence="1">
    <location>
        <begin position="60"/>
        <end position="82"/>
    </location>
</feature>
<accession>A0A4S4EKL5</accession>
<protein>
    <submittedName>
        <fullName evidence="2">Uncharacterized protein</fullName>
    </submittedName>
</protein>
<reference evidence="2 3" key="1">
    <citation type="journal article" date="2018" name="Proc. Natl. Acad. Sci. U.S.A.">
        <title>Draft genome sequence of Camellia sinensis var. sinensis provides insights into the evolution of the tea genome and tea quality.</title>
        <authorList>
            <person name="Wei C."/>
            <person name="Yang H."/>
            <person name="Wang S."/>
            <person name="Zhao J."/>
            <person name="Liu C."/>
            <person name="Gao L."/>
            <person name="Xia E."/>
            <person name="Lu Y."/>
            <person name="Tai Y."/>
            <person name="She G."/>
            <person name="Sun J."/>
            <person name="Cao H."/>
            <person name="Tong W."/>
            <person name="Gao Q."/>
            <person name="Li Y."/>
            <person name="Deng W."/>
            <person name="Jiang X."/>
            <person name="Wang W."/>
            <person name="Chen Q."/>
            <person name="Zhang S."/>
            <person name="Li H."/>
            <person name="Wu J."/>
            <person name="Wang P."/>
            <person name="Li P."/>
            <person name="Shi C."/>
            <person name="Zheng F."/>
            <person name="Jian J."/>
            <person name="Huang B."/>
            <person name="Shan D."/>
            <person name="Shi M."/>
            <person name="Fang C."/>
            <person name="Yue Y."/>
            <person name="Li F."/>
            <person name="Li D."/>
            <person name="Wei S."/>
            <person name="Han B."/>
            <person name="Jiang C."/>
            <person name="Yin Y."/>
            <person name="Xia T."/>
            <person name="Zhang Z."/>
            <person name="Bennetzen J.L."/>
            <person name="Zhao S."/>
            <person name="Wan X."/>
        </authorList>
    </citation>
    <scope>NUCLEOTIDE SEQUENCE [LARGE SCALE GENOMIC DNA]</scope>
    <source>
        <strain evidence="3">cv. Shuchazao</strain>
        <tissue evidence="2">Leaf</tissue>
    </source>
</reference>
<dbReference type="PANTHER" id="PTHR34189">
    <property type="entry name" value="TRANSMEMBRANE PROTEIN"/>
    <property type="match status" value="1"/>
</dbReference>
<keyword evidence="1" id="KW-0472">Membrane</keyword>
<evidence type="ECO:0000313" key="2">
    <source>
        <dbReference type="EMBL" id="THG17123.1"/>
    </source>
</evidence>
<proteinExistence type="predicted"/>
<comment type="caution">
    <text evidence="2">The sequence shown here is derived from an EMBL/GenBank/DDBJ whole genome shotgun (WGS) entry which is preliminary data.</text>
</comment>
<keyword evidence="1" id="KW-0812">Transmembrane</keyword>
<gene>
    <name evidence="2" type="ORF">TEA_008201</name>
</gene>
<dbReference type="Proteomes" id="UP000306102">
    <property type="component" value="Unassembled WGS sequence"/>
</dbReference>
<evidence type="ECO:0000313" key="3">
    <source>
        <dbReference type="Proteomes" id="UP000306102"/>
    </source>
</evidence>
<dbReference type="PANTHER" id="PTHR34189:SF4">
    <property type="entry name" value="TRANSMEMBRANE PROTEIN"/>
    <property type="match status" value="1"/>
</dbReference>
<keyword evidence="3" id="KW-1185">Reference proteome</keyword>
<dbReference type="EMBL" id="SDRB02003692">
    <property type="protein sequence ID" value="THG17123.1"/>
    <property type="molecule type" value="Genomic_DNA"/>
</dbReference>
<dbReference type="STRING" id="542762.A0A4S4EKL5"/>
<evidence type="ECO:0000256" key="1">
    <source>
        <dbReference type="SAM" id="Phobius"/>
    </source>
</evidence>
<keyword evidence="1" id="KW-1133">Transmembrane helix</keyword>
<sequence length="147" mass="15896">MHRSSSTTRVSDDYLKYHSSSSSAASPSPVLRSLSLEANELPQLEPMSEASKKEKSRVKLAENAIHLIPFVLLLCALILWFFSNPEINLPIKPDSIAGRIKGLTLEGETEGDNSEIGTVAGIDLGELDPGKLIEDRKASSTSDDKSS</sequence>